<dbReference type="Proteomes" id="UP000467201">
    <property type="component" value="Chromosome"/>
</dbReference>
<dbReference type="PANTHER" id="PTHR48081">
    <property type="entry name" value="AB HYDROLASE SUPERFAMILY PROTEIN C4A8.06C"/>
    <property type="match status" value="1"/>
</dbReference>
<protein>
    <submittedName>
        <fullName evidence="4">Lipase</fullName>
    </submittedName>
</protein>
<feature type="domain" description="Alpha/beta hydrolase fold-3" evidence="3">
    <location>
        <begin position="98"/>
        <end position="303"/>
    </location>
</feature>
<evidence type="ECO:0000313" key="4">
    <source>
        <dbReference type="EMBL" id="BBZ07493.1"/>
    </source>
</evidence>
<dbReference type="PROSITE" id="PS01173">
    <property type="entry name" value="LIPASE_GDXG_HIS"/>
    <property type="match status" value="1"/>
</dbReference>
<evidence type="ECO:0000259" key="3">
    <source>
        <dbReference type="Pfam" id="PF07859"/>
    </source>
</evidence>
<evidence type="ECO:0000256" key="2">
    <source>
        <dbReference type="ARBA" id="ARBA00022801"/>
    </source>
</evidence>
<gene>
    <name evidence="4" type="primary">lipI</name>
    <name evidence="4" type="ORF">MDOR_16620</name>
</gene>
<accession>A0A7I7VTQ2</accession>
<dbReference type="PANTHER" id="PTHR48081:SF8">
    <property type="entry name" value="ALPHA_BETA HYDROLASE FOLD-3 DOMAIN-CONTAINING PROTEIN-RELATED"/>
    <property type="match status" value="1"/>
</dbReference>
<dbReference type="FunFam" id="3.40.50.1820:FF:000089">
    <property type="entry name" value="Alpha/beta hydrolase"/>
    <property type="match status" value="1"/>
</dbReference>
<reference evidence="4 5" key="1">
    <citation type="journal article" date="2019" name="Emerg. Microbes Infect.">
        <title>Comprehensive subspecies identification of 175 nontuberculous mycobacteria species based on 7547 genomic profiles.</title>
        <authorList>
            <person name="Matsumoto Y."/>
            <person name="Kinjo T."/>
            <person name="Motooka D."/>
            <person name="Nabeya D."/>
            <person name="Jung N."/>
            <person name="Uechi K."/>
            <person name="Horii T."/>
            <person name="Iida T."/>
            <person name="Fujita J."/>
            <person name="Nakamura S."/>
        </authorList>
    </citation>
    <scope>NUCLEOTIDE SEQUENCE [LARGE SCALE GENOMIC DNA]</scope>
    <source>
        <strain evidence="4 5">JCM 12405</strain>
    </source>
</reference>
<dbReference type="KEGG" id="mdr:MDOR_16620"/>
<dbReference type="Gene3D" id="3.40.50.1820">
    <property type="entry name" value="alpha/beta hydrolase"/>
    <property type="match status" value="1"/>
</dbReference>
<dbReference type="InterPro" id="IPR050300">
    <property type="entry name" value="GDXG_lipolytic_enzyme"/>
</dbReference>
<dbReference type="EMBL" id="AP022605">
    <property type="protein sequence ID" value="BBZ07493.1"/>
    <property type="molecule type" value="Genomic_DNA"/>
</dbReference>
<dbReference type="SUPFAM" id="SSF53474">
    <property type="entry name" value="alpha/beta-Hydrolases"/>
    <property type="match status" value="1"/>
</dbReference>
<proteinExistence type="inferred from homology"/>
<dbReference type="InterPro" id="IPR002168">
    <property type="entry name" value="Lipase_GDXG_HIS_AS"/>
</dbReference>
<dbReference type="InterPro" id="IPR029058">
    <property type="entry name" value="AB_hydrolase_fold"/>
</dbReference>
<keyword evidence="2" id="KW-0378">Hydrolase</keyword>
<evidence type="ECO:0000256" key="1">
    <source>
        <dbReference type="ARBA" id="ARBA00010515"/>
    </source>
</evidence>
<comment type="similarity">
    <text evidence="1">Belongs to the 'GDXG' lipolytic enzyme family.</text>
</comment>
<dbReference type="InterPro" id="IPR013094">
    <property type="entry name" value="AB_hydrolase_3"/>
</dbReference>
<organism evidence="4 5">
    <name type="scientific">Mycolicibacterium doricum</name>
    <dbReference type="NCBI Taxonomy" id="126673"/>
    <lineage>
        <taxon>Bacteria</taxon>
        <taxon>Bacillati</taxon>
        <taxon>Actinomycetota</taxon>
        <taxon>Actinomycetes</taxon>
        <taxon>Mycobacteriales</taxon>
        <taxon>Mycobacteriaceae</taxon>
        <taxon>Mycolicibacterium</taxon>
    </lineage>
</organism>
<sequence>MMRARDGAVRRRAYGEVVSVADEKPPIDAILRKVLDAVPFQLSVDEGVEVARQKLRDLPRREVHPEVEAQDRTVPGPAGDIPIRVYRPATPQPWPPVVVFFHGGGFAAGDLDTHDGECRHHAVAADAVVVSVDYRLAPEHPYPAAVDDAWAALTWIAEHGADLSVNAARLAVAGDSAGGNLSAVLTHRARAHGGPPITFQLLWYPVTMWDRSLPSVIENADAPILDASAIDGFSRWYAGDESDPSPDMAPGRASDFTGLPPAYIAVAGHDPLRDDGIRYAELLSAASVPVELHNAQTLVHGYLGYAGVVPAATAAAERGFAALRAALHA</sequence>
<dbReference type="AlphaFoldDB" id="A0A7I7VTQ2"/>
<name>A0A7I7VTQ2_9MYCO</name>
<evidence type="ECO:0000313" key="5">
    <source>
        <dbReference type="Proteomes" id="UP000467201"/>
    </source>
</evidence>
<dbReference type="GO" id="GO:0016787">
    <property type="term" value="F:hydrolase activity"/>
    <property type="evidence" value="ECO:0007669"/>
    <property type="project" value="UniProtKB-KW"/>
</dbReference>
<dbReference type="Pfam" id="PF07859">
    <property type="entry name" value="Abhydrolase_3"/>
    <property type="match status" value="1"/>
</dbReference>